<evidence type="ECO:0000256" key="1">
    <source>
        <dbReference type="ARBA" id="ARBA00023125"/>
    </source>
</evidence>
<dbReference type="InterPro" id="IPR001647">
    <property type="entry name" value="HTH_TetR"/>
</dbReference>
<organism evidence="4 5">
    <name type="scientific">Streptomyces coryli</name>
    <dbReference type="NCBI Taxonomy" id="1128680"/>
    <lineage>
        <taxon>Bacteria</taxon>
        <taxon>Bacillati</taxon>
        <taxon>Actinomycetota</taxon>
        <taxon>Actinomycetes</taxon>
        <taxon>Kitasatosporales</taxon>
        <taxon>Streptomycetaceae</taxon>
        <taxon>Streptomyces</taxon>
    </lineage>
</organism>
<dbReference type="AlphaFoldDB" id="A0A6G4TZG7"/>
<dbReference type="PROSITE" id="PS50977">
    <property type="entry name" value="HTH_TETR_2"/>
    <property type="match status" value="1"/>
</dbReference>
<keyword evidence="5" id="KW-1185">Reference proteome</keyword>
<dbReference type="PANTHER" id="PTHR47752">
    <property type="entry name" value="HTH-TYPE TRANSCRIPTIONAL REPRESSOR FABR"/>
    <property type="match status" value="1"/>
</dbReference>
<keyword evidence="1 2" id="KW-0238">DNA-binding</keyword>
<comment type="caution">
    <text evidence="4">The sequence shown here is derived from an EMBL/GenBank/DDBJ whole genome shotgun (WGS) entry which is preliminary data.</text>
</comment>
<reference evidence="4 5" key="1">
    <citation type="submission" date="2020-02" db="EMBL/GenBank/DDBJ databases">
        <title>Whole-genome analyses of novel actinobacteria.</title>
        <authorList>
            <person name="Sahin N."/>
        </authorList>
    </citation>
    <scope>NUCLEOTIDE SEQUENCE [LARGE SCALE GENOMIC DNA]</scope>
    <source>
        <strain evidence="4 5">A7024</strain>
    </source>
</reference>
<dbReference type="SUPFAM" id="SSF46689">
    <property type="entry name" value="Homeodomain-like"/>
    <property type="match status" value="1"/>
</dbReference>
<evidence type="ECO:0000259" key="3">
    <source>
        <dbReference type="PROSITE" id="PS50977"/>
    </source>
</evidence>
<protein>
    <submittedName>
        <fullName evidence="4">TetR family transcriptional regulator</fullName>
    </submittedName>
</protein>
<dbReference type="EMBL" id="JAAKZV010000036">
    <property type="protein sequence ID" value="NGN64518.1"/>
    <property type="molecule type" value="Genomic_DNA"/>
</dbReference>
<dbReference type="Gene3D" id="1.10.10.60">
    <property type="entry name" value="Homeodomain-like"/>
    <property type="match status" value="1"/>
</dbReference>
<proteinExistence type="predicted"/>
<dbReference type="PANTHER" id="PTHR47752:SF1">
    <property type="entry name" value="HTH-TYPE TRANSCRIPTIONAL REPRESSOR FABR"/>
    <property type="match status" value="1"/>
</dbReference>
<dbReference type="Gene3D" id="1.10.357.10">
    <property type="entry name" value="Tetracycline Repressor, domain 2"/>
    <property type="match status" value="1"/>
</dbReference>
<dbReference type="InterPro" id="IPR009057">
    <property type="entry name" value="Homeodomain-like_sf"/>
</dbReference>
<evidence type="ECO:0000313" key="4">
    <source>
        <dbReference type="EMBL" id="NGN64518.1"/>
    </source>
</evidence>
<name>A0A6G4TZG7_9ACTN</name>
<evidence type="ECO:0000313" key="5">
    <source>
        <dbReference type="Proteomes" id="UP000481583"/>
    </source>
</evidence>
<dbReference type="Proteomes" id="UP000481583">
    <property type="component" value="Unassembled WGS sequence"/>
</dbReference>
<dbReference type="GO" id="GO:0003677">
    <property type="term" value="F:DNA binding"/>
    <property type="evidence" value="ECO:0007669"/>
    <property type="project" value="UniProtKB-UniRule"/>
</dbReference>
<sequence length="190" mass="20826">MLDAALGLLEEQSLSSLGLREVTRAVGITPAAFYRHFRDIPDLGVALVEQALGSLHTLVTSLLTEQDGAEERIDTSVELIQRYVRAHPAHVRFVARERYGGVREVRLAIAAQLNLFTREVADALSAEAAAKDWSPAELHMLAGLFVDQMVLTACAFLNAELGEGPSPTEVADTARARMRLVQLGREHWRG</sequence>
<feature type="DNA-binding region" description="H-T-H motif" evidence="2">
    <location>
        <begin position="18"/>
        <end position="37"/>
    </location>
</feature>
<dbReference type="InterPro" id="IPR050692">
    <property type="entry name" value="HTH_transcr_repressor_FabR"/>
</dbReference>
<evidence type="ECO:0000256" key="2">
    <source>
        <dbReference type="PROSITE-ProRule" id="PRU00335"/>
    </source>
</evidence>
<feature type="domain" description="HTH tetR-type" evidence="3">
    <location>
        <begin position="1"/>
        <end position="55"/>
    </location>
</feature>
<gene>
    <name evidence="4" type="ORF">G5C51_11465</name>
</gene>
<dbReference type="Pfam" id="PF00440">
    <property type="entry name" value="TetR_N"/>
    <property type="match status" value="1"/>
</dbReference>
<accession>A0A6G4TZG7</accession>